<evidence type="ECO:0000313" key="3">
    <source>
        <dbReference type="Proteomes" id="UP000807785"/>
    </source>
</evidence>
<dbReference type="InterPro" id="IPR050289">
    <property type="entry name" value="TorD/DmsD_chaperones"/>
</dbReference>
<name>A0A9D7E284_9PROT</name>
<dbReference type="InterPro" id="IPR036411">
    <property type="entry name" value="TorD-like_sf"/>
</dbReference>
<accession>A0A9D7E284</accession>
<keyword evidence="1" id="KW-0143">Chaperone</keyword>
<organism evidence="2 3">
    <name type="scientific">Candidatus Methylophosphatis roskildensis</name>
    <dbReference type="NCBI Taxonomy" id="2899263"/>
    <lineage>
        <taxon>Bacteria</taxon>
        <taxon>Pseudomonadati</taxon>
        <taxon>Pseudomonadota</taxon>
        <taxon>Betaproteobacteria</taxon>
        <taxon>Nitrosomonadales</taxon>
        <taxon>Sterolibacteriaceae</taxon>
        <taxon>Candidatus Methylophosphatis</taxon>
    </lineage>
</organism>
<dbReference type="PANTHER" id="PTHR34227">
    <property type="entry name" value="CHAPERONE PROTEIN YCDY"/>
    <property type="match status" value="1"/>
</dbReference>
<dbReference type="Proteomes" id="UP000807785">
    <property type="component" value="Unassembled WGS sequence"/>
</dbReference>
<proteinExistence type="predicted"/>
<comment type="caution">
    <text evidence="2">The sequence shown here is derived from an EMBL/GenBank/DDBJ whole genome shotgun (WGS) entry which is preliminary data.</text>
</comment>
<dbReference type="EMBL" id="JADJEV010000002">
    <property type="protein sequence ID" value="MBK6972378.1"/>
    <property type="molecule type" value="Genomic_DNA"/>
</dbReference>
<evidence type="ECO:0000313" key="2">
    <source>
        <dbReference type="EMBL" id="MBK6972378.1"/>
    </source>
</evidence>
<dbReference type="InterPro" id="IPR020945">
    <property type="entry name" value="DMSO/NO3_reduct_chaperone"/>
</dbReference>
<sequence length="255" mass="28267">MENDADRASGASFAAWRAEMAKEVRTLAALHAAEVDVEVIRRLGAANYPAESVLPIDDDDSRRAVDLMRQAVFELRDPTSQQIDELAVDYAAIYLTGALHLSPNESAWLDEDHLERQQPMFEVRNWYQRHGVRAADWRCRSEDNLSLQLTFIAMLLELEDQDAAMSEAATFMDQHLLRWLGDFGSGVAQRCSTKFYAALALYTHSVTVGLRAVVGELGGIPRFEIPASGGARPTGQQSDAAVQPMHYFPGAAPSW</sequence>
<dbReference type="PANTHER" id="PTHR34227:SF1">
    <property type="entry name" value="DIMETHYL SULFOXIDE REDUCTASE CHAPERONE-RELATED"/>
    <property type="match status" value="1"/>
</dbReference>
<dbReference type="Gene3D" id="1.10.3480.10">
    <property type="entry name" value="TorD-like"/>
    <property type="match status" value="1"/>
</dbReference>
<dbReference type="Pfam" id="PF02613">
    <property type="entry name" value="Nitrate_red_del"/>
    <property type="match status" value="1"/>
</dbReference>
<gene>
    <name evidence="2" type="ORF">IPH26_05270</name>
</gene>
<dbReference type="SUPFAM" id="SSF89155">
    <property type="entry name" value="TorD-like"/>
    <property type="match status" value="1"/>
</dbReference>
<dbReference type="AlphaFoldDB" id="A0A9D7E284"/>
<protein>
    <submittedName>
        <fullName evidence="2">Molecular chaperone TorD family protein</fullName>
    </submittedName>
</protein>
<evidence type="ECO:0000256" key="1">
    <source>
        <dbReference type="ARBA" id="ARBA00023186"/>
    </source>
</evidence>
<reference evidence="2" key="1">
    <citation type="submission" date="2020-10" db="EMBL/GenBank/DDBJ databases">
        <title>Connecting structure to function with the recovery of over 1000 high-quality activated sludge metagenome-assembled genomes encoding full-length rRNA genes using long-read sequencing.</title>
        <authorList>
            <person name="Singleton C.M."/>
            <person name="Petriglieri F."/>
            <person name="Kristensen J.M."/>
            <person name="Kirkegaard R.H."/>
            <person name="Michaelsen T.Y."/>
            <person name="Andersen M.H."/>
            <person name="Karst S.M."/>
            <person name="Dueholm M.S."/>
            <person name="Nielsen P.H."/>
            <person name="Albertsen M."/>
        </authorList>
    </citation>
    <scope>NUCLEOTIDE SEQUENCE</scope>
    <source>
        <strain evidence="2">Bjer_18-Q3-R1-45_BAT3C.347</strain>
    </source>
</reference>